<feature type="transmembrane region" description="Helical" evidence="2">
    <location>
        <begin position="555"/>
        <end position="575"/>
    </location>
</feature>
<dbReference type="Proteomes" id="UP001177003">
    <property type="component" value="Chromosome 3"/>
</dbReference>
<keyword evidence="4" id="KW-1185">Reference proteome</keyword>
<feature type="transmembrane region" description="Helical" evidence="2">
    <location>
        <begin position="525"/>
        <end position="543"/>
    </location>
</feature>
<dbReference type="PANTHER" id="PTHR33538:SF2">
    <property type="entry name" value="PROTEIN GAMETE EXPRESSED 1"/>
    <property type="match status" value="1"/>
</dbReference>
<keyword evidence="2" id="KW-1133">Transmembrane helix</keyword>
<gene>
    <name evidence="3" type="ORF">LSALG_LOCUS17729</name>
</gene>
<evidence type="ECO:0000256" key="2">
    <source>
        <dbReference type="SAM" id="Phobius"/>
    </source>
</evidence>
<feature type="coiled-coil region" evidence="1">
    <location>
        <begin position="232"/>
        <end position="266"/>
    </location>
</feature>
<feature type="transmembrane region" description="Helical" evidence="2">
    <location>
        <begin position="495"/>
        <end position="513"/>
    </location>
</feature>
<sequence length="660" mass="75877">MKTSTSSSSVVAHKSHRQITILPRSNYGLRSSASFTVAPVHTLNKVSHLRLNLVSLLAYYCSLLDPMNHHKRYNFVILWVLLLLSHNIESFSWFFTTKGESSEKPSTFPDVSHNVVAEFSMESLNSKKGMTLVEKAKRKVVASNSCWQNAYQNLFTGCSEILAGEEQRSRLAWHLTDCFQKDTGRSHFPYCDVKAPMKTCLKKLDEDAHRIYLEFYLETNSICHQLQTDAFKRQTERLVNELKRSAEYAEEKLENIEEKAERLSHTSQHIHESLASIDIQTQQVAKTSKNVEQHVGVVLEHSQSVYEQSLKLADSQMELRNGQNKMNERLDEGMMMLNESANKIGGELKNLKNEVVEVEKEIGKVGDAMFMKMDTLQSKADDIENIAETSLEKQKQLFDSQNAALEALETVTSFQSQALEESRGTLQQLIELGHSQQQELIQRQQQLKQVHDHLVENSKSILAAQEIFESKQTSMFVAIDKLFTLHNAILLESRAIKAFVVYFILIFTLYMFTSTKQTYNVRSRLYIGLCVTFVIELVVFRYGNDIEQQTWIISIVRSIFTLLASCQLLYAIYTYRDYETLNHRMLQSLIEKVNGMQGNKEMVDDDDDDDDDDVDWSSWVDTDLPEDELEDFDYTLPEGVGEVSIIPSVSRQYNLRQRHL</sequence>
<dbReference type="PANTHER" id="PTHR33538">
    <property type="entry name" value="PROTEIN GAMETE EXPRESSED 1"/>
    <property type="match status" value="1"/>
</dbReference>
<keyword evidence="1" id="KW-0175">Coiled coil</keyword>
<evidence type="ECO:0000256" key="1">
    <source>
        <dbReference type="SAM" id="Coils"/>
    </source>
</evidence>
<organism evidence="3 4">
    <name type="scientific">Lactuca saligna</name>
    <name type="common">Willowleaf lettuce</name>
    <dbReference type="NCBI Taxonomy" id="75948"/>
    <lineage>
        <taxon>Eukaryota</taxon>
        <taxon>Viridiplantae</taxon>
        <taxon>Streptophyta</taxon>
        <taxon>Embryophyta</taxon>
        <taxon>Tracheophyta</taxon>
        <taxon>Spermatophyta</taxon>
        <taxon>Magnoliopsida</taxon>
        <taxon>eudicotyledons</taxon>
        <taxon>Gunneridae</taxon>
        <taxon>Pentapetalae</taxon>
        <taxon>asterids</taxon>
        <taxon>campanulids</taxon>
        <taxon>Asterales</taxon>
        <taxon>Asteraceae</taxon>
        <taxon>Cichorioideae</taxon>
        <taxon>Cichorieae</taxon>
        <taxon>Lactucinae</taxon>
        <taxon>Lactuca</taxon>
    </lineage>
</organism>
<evidence type="ECO:0000313" key="3">
    <source>
        <dbReference type="EMBL" id="CAI9277819.1"/>
    </source>
</evidence>
<proteinExistence type="predicted"/>
<protein>
    <recommendedName>
        <fullName evidence="5">Protein GAMETE EXPRESSED 1</fullName>
    </recommendedName>
</protein>
<name>A0AA35YPU5_LACSI</name>
<dbReference type="EMBL" id="OX465079">
    <property type="protein sequence ID" value="CAI9277819.1"/>
    <property type="molecule type" value="Genomic_DNA"/>
</dbReference>
<evidence type="ECO:0000313" key="4">
    <source>
        <dbReference type="Proteomes" id="UP001177003"/>
    </source>
</evidence>
<dbReference type="InterPro" id="IPR040346">
    <property type="entry name" value="GEX1/Brambleberry"/>
</dbReference>
<keyword evidence="2" id="KW-0472">Membrane</keyword>
<accession>A0AA35YPU5</accession>
<evidence type="ECO:0008006" key="5">
    <source>
        <dbReference type="Google" id="ProtNLM"/>
    </source>
</evidence>
<reference evidence="3" key="1">
    <citation type="submission" date="2023-04" db="EMBL/GenBank/DDBJ databases">
        <authorList>
            <person name="Vijverberg K."/>
            <person name="Xiong W."/>
            <person name="Schranz E."/>
        </authorList>
    </citation>
    <scope>NUCLEOTIDE SEQUENCE</scope>
</reference>
<dbReference type="AlphaFoldDB" id="A0AA35YPU5"/>
<feature type="coiled-coil region" evidence="1">
    <location>
        <begin position="334"/>
        <end position="368"/>
    </location>
</feature>
<feature type="transmembrane region" description="Helical" evidence="2">
    <location>
        <begin position="73"/>
        <end position="95"/>
    </location>
</feature>
<keyword evidence="2" id="KW-0812">Transmembrane</keyword>